<protein>
    <submittedName>
        <fullName evidence="2">Uncharacterized protein</fullName>
    </submittedName>
</protein>
<proteinExistence type="predicted"/>
<name>B5VMS5_YEAS6</name>
<keyword evidence="1" id="KW-1133">Transmembrane helix</keyword>
<dbReference type="EMBL" id="ABSV01001553">
    <property type="protein sequence ID" value="EDZ70772.1"/>
    <property type="molecule type" value="Genomic_DNA"/>
</dbReference>
<dbReference type="Proteomes" id="UP000008988">
    <property type="component" value="Unassembled WGS sequence"/>
</dbReference>
<dbReference type="AlphaFoldDB" id="B5VMS5"/>
<sequence length="157" mass="16837">MGETYLSLSSLWELFLAIDESIIKLNSPVPEGFLEVVGTPLDDDGLMIGLLIAFCVIFNGLTGDSSSSTSFKKDAGFLGFINPFFIFIPEVEGKVGVIGVVAVGEEYSNTCRLPSLEVVLSPFESDFIFAESIRLHMAKPTSETAACTVIFGINTGP</sequence>
<gene>
    <name evidence="2" type="ORF">AWRI1631_120350</name>
</gene>
<evidence type="ECO:0000256" key="1">
    <source>
        <dbReference type="SAM" id="Phobius"/>
    </source>
</evidence>
<comment type="caution">
    <text evidence="2">The sequence shown here is derived from an EMBL/GenBank/DDBJ whole genome shotgun (WGS) entry which is preliminary data.</text>
</comment>
<evidence type="ECO:0000313" key="2">
    <source>
        <dbReference type="EMBL" id="EDZ70772.1"/>
    </source>
</evidence>
<organism evidence="2 3">
    <name type="scientific">Saccharomyces cerevisiae (strain AWRI1631)</name>
    <name type="common">Baker's yeast</name>
    <dbReference type="NCBI Taxonomy" id="545124"/>
    <lineage>
        <taxon>Eukaryota</taxon>
        <taxon>Fungi</taxon>
        <taxon>Dikarya</taxon>
        <taxon>Ascomycota</taxon>
        <taxon>Saccharomycotina</taxon>
        <taxon>Saccharomycetes</taxon>
        <taxon>Saccharomycetales</taxon>
        <taxon>Saccharomycetaceae</taxon>
        <taxon>Saccharomyces</taxon>
    </lineage>
</organism>
<keyword evidence="1" id="KW-0812">Transmembrane</keyword>
<accession>B5VMS5</accession>
<feature type="transmembrane region" description="Helical" evidence="1">
    <location>
        <begin position="45"/>
        <end position="63"/>
    </location>
</feature>
<keyword evidence="1" id="KW-0472">Membrane</keyword>
<evidence type="ECO:0000313" key="3">
    <source>
        <dbReference type="Proteomes" id="UP000008988"/>
    </source>
</evidence>
<reference evidence="2 3" key="1">
    <citation type="journal article" date="2008" name="FEMS Yeast Res.">
        <title>Comparative genome analysis of a Saccharomyces cerevisiae wine strain.</title>
        <authorList>
            <person name="Borneman A.R."/>
            <person name="Forgan A.H."/>
            <person name="Pretorius I.S."/>
            <person name="Chambers P.J."/>
        </authorList>
    </citation>
    <scope>NUCLEOTIDE SEQUENCE [LARGE SCALE GENOMIC DNA]</scope>
    <source>
        <strain evidence="2 3">AWRI1631</strain>
    </source>
</reference>